<evidence type="ECO:0000313" key="2">
    <source>
        <dbReference type="Proteomes" id="UP000091857"/>
    </source>
</evidence>
<sequence length="404" mass="44355">MFIYNFLLPRVQESRWICLLQVNYKNGILVGSLFIQVITQNNLKPFSLVSSHSIWFLLAKMKPNNFILLFISLLLLTVLNLSSGKDHGNKGGNGDHGKKHDHNNHGQGHGNEKESSCPQLERISRDITWRRSAANPALPAKLLRMHFHDCFVRGCDASILLDSTGGTEAEKEAVPNRSLAGFEVIDEIKAKAEEECPGLVSCADIVALAARDAVAFQFRRSLWPVSFGRKDGRVSLASEANATLPSPAANFATLRQQFQSLGLDVVDLVALSGAHTIGVSHCAAFSDRIFNFTGKGDTDPSLDPDYANFLKQKCSNPPSLTTTVDMDPGSSLSFDSHYFEALFQNKGLFQSDATLLTDPEAARLSRTFQNQGAFFARFGQSMVKMGSIVSGEEGEIRKNCRVVN</sequence>
<organism evidence="1 2">
    <name type="scientific">Manihot esculenta</name>
    <name type="common">Cassava</name>
    <name type="synonym">Jatropha manihot</name>
    <dbReference type="NCBI Taxonomy" id="3983"/>
    <lineage>
        <taxon>Eukaryota</taxon>
        <taxon>Viridiplantae</taxon>
        <taxon>Streptophyta</taxon>
        <taxon>Embryophyta</taxon>
        <taxon>Tracheophyta</taxon>
        <taxon>Spermatophyta</taxon>
        <taxon>Magnoliopsida</taxon>
        <taxon>eudicotyledons</taxon>
        <taxon>Gunneridae</taxon>
        <taxon>Pentapetalae</taxon>
        <taxon>rosids</taxon>
        <taxon>fabids</taxon>
        <taxon>Malpighiales</taxon>
        <taxon>Euphorbiaceae</taxon>
        <taxon>Crotonoideae</taxon>
        <taxon>Manihoteae</taxon>
        <taxon>Manihot</taxon>
    </lineage>
</organism>
<reference evidence="2" key="1">
    <citation type="journal article" date="2016" name="Nat. Biotechnol.">
        <title>Sequencing wild and cultivated cassava and related species reveals extensive interspecific hybridization and genetic diversity.</title>
        <authorList>
            <person name="Bredeson J.V."/>
            <person name="Lyons J.B."/>
            <person name="Prochnik S.E."/>
            <person name="Wu G.A."/>
            <person name="Ha C.M."/>
            <person name="Edsinger-Gonzales E."/>
            <person name="Grimwood J."/>
            <person name="Schmutz J."/>
            <person name="Rabbi I.Y."/>
            <person name="Egesi C."/>
            <person name="Nauluvula P."/>
            <person name="Lebot V."/>
            <person name="Ndunguru J."/>
            <person name="Mkamilo G."/>
            <person name="Bart R.S."/>
            <person name="Setter T.L."/>
            <person name="Gleadow R.M."/>
            <person name="Kulakow P."/>
            <person name="Ferguson M.E."/>
            <person name="Rounsley S."/>
            <person name="Rokhsar D.S."/>
        </authorList>
    </citation>
    <scope>NUCLEOTIDE SEQUENCE [LARGE SCALE GENOMIC DNA]</scope>
    <source>
        <strain evidence="2">cv. AM560-2</strain>
    </source>
</reference>
<keyword evidence="2" id="KW-1185">Reference proteome</keyword>
<evidence type="ECO:0000313" key="1">
    <source>
        <dbReference type="EMBL" id="KAG8636646.1"/>
    </source>
</evidence>
<dbReference type="Proteomes" id="UP000091857">
    <property type="component" value="Chromosome 15"/>
</dbReference>
<gene>
    <name evidence="1" type="ORF">MANES_15G018500v8</name>
</gene>
<accession>A0ACB7G9F1</accession>
<comment type="caution">
    <text evidence="1">The sequence shown here is derived from an EMBL/GenBank/DDBJ whole genome shotgun (WGS) entry which is preliminary data.</text>
</comment>
<protein>
    <submittedName>
        <fullName evidence="1">Uncharacterized protein</fullName>
    </submittedName>
</protein>
<name>A0ACB7G9F1_MANES</name>
<proteinExistence type="predicted"/>
<dbReference type="EMBL" id="CM004401">
    <property type="protein sequence ID" value="KAG8636646.1"/>
    <property type="molecule type" value="Genomic_DNA"/>
</dbReference>